<name>A0A0E9T481_ANGAN</name>
<protein>
    <submittedName>
        <fullName evidence="1">Uncharacterized protein</fullName>
    </submittedName>
</protein>
<accession>A0A0E9T481</accession>
<organism evidence="1">
    <name type="scientific">Anguilla anguilla</name>
    <name type="common">European freshwater eel</name>
    <name type="synonym">Muraena anguilla</name>
    <dbReference type="NCBI Taxonomy" id="7936"/>
    <lineage>
        <taxon>Eukaryota</taxon>
        <taxon>Metazoa</taxon>
        <taxon>Chordata</taxon>
        <taxon>Craniata</taxon>
        <taxon>Vertebrata</taxon>
        <taxon>Euteleostomi</taxon>
        <taxon>Actinopterygii</taxon>
        <taxon>Neopterygii</taxon>
        <taxon>Teleostei</taxon>
        <taxon>Anguilliformes</taxon>
        <taxon>Anguillidae</taxon>
        <taxon>Anguilla</taxon>
    </lineage>
</organism>
<reference evidence="1" key="2">
    <citation type="journal article" date="2015" name="Fish Shellfish Immunol.">
        <title>Early steps in the European eel (Anguilla anguilla)-Vibrio vulnificus interaction in the gills: Role of the RtxA13 toxin.</title>
        <authorList>
            <person name="Callol A."/>
            <person name="Pajuelo D."/>
            <person name="Ebbesson L."/>
            <person name="Teles M."/>
            <person name="MacKenzie S."/>
            <person name="Amaro C."/>
        </authorList>
    </citation>
    <scope>NUCLEOTIDE SEQUENCE</scope>
</reference>
<dbReference type="EMBL" id="GBXM01060345">
    <property type="protein sequence ID" value="JAH48232.1"/>
    <property type="molecule type" value="Transcribed_RNA"/>
</dbReference>
<reference evidence="1" key="1">
    <citation type="submission" date="2014-11" db="EMBL/GenBank/DDBJ databases">
        <authorList>
            <person name="Amaro Gonzalez C."/>
        </authorList>
    </citation>
    <scope>NUCLEOTIDE SEQUENCE</scope>
</reference>
<proteinExistence type="predicted"/>
<sequence>MYPRFYEIGRITSSGICFKVQLYLSYTSVCVKERALAVLS</sequence>
<dbReference type="AlphaFoldDB" id="A0A0E9T481"/>
<evidence type="ECO:0000313" key="1">
    <source>
        <dbReference type="EMBL" id="JAH48232.1"/>
    </source>
</evidence>